<comment type="caution">
    <text evidence="1">The sequence shown here is derived from an EMBL/GenBank/DDBJ whole genome shotgun (WGS) entry which is preliminary data.</text>
</comment>
<sequence>MLLIHNSKEEKFFDTYPWLESDSEDFFSVNGDITPHANTPSHPGSFREALPLGKSFSMDRTQGSLVENSSTDKMKKLADLFCESFGRDEVDTHRSIQNTNSFMANGGLDSKLSLNHEHEGSNVLIVNPICNSRQRTPINNLSTKKESTRTGQCCFPNLARSLSCNDQRKKRISMANVSTLEAHKDLVALLNGWIRSLELVNVVQIFQILPFPRNGS</sequence>
<dbReference type="PANTHER" id="PTHR34280:SF15">
    <property type="entry name" value="TRANSCRIPTION FACTOR"/>
    <property type="match status" value="1"/>
</dbReference>
<dbReference type="EMBL" id="JBAMMX010000019">
    <property type="protein sequence ID" value="KAK6922389.1"/>
    <property type="molecule type" value="Genomic_DNA"/>
</dbReference>
<evidence type="ECO:0000313" key="2">
    <source>
        <dbReference type="Proteomes" id="UP001370490"/>
    </source>
</evidence>
<dbReference type="Proteomes" id="UP001370490">
    <property type="component" value="Unassembled WGS sequence"/>
</dbReference>
<name>A0AAN8UX51_9MAGN</name>
<dbReference type="InterPro" id="IPR038947">
    <property type="entry name" value="At3g27210-like"/>
</dbReference>
<accession>A0AAN8UX51</accession>
<reference evidence="1 2" key="1">
    <citation type="submission" date="2023-12" db="EMBL/GenBank/DDBJ databases">
        <title>A high-quality genome assembly for Dillenia turbinata (Dilleniales).</title>
        <authorList>
            <person name="Chanderbali A."/>
        </authorList>
    </citation>
    <scope>NUCLEOTIDE SEQUENCE [LARGE SCALE GENOMIC DNA]</scope>
    <source>
        <strain evidence="1">LSX21</strain>
        <tissue evidence="1">Leaf</tissue>
    </source>
</reference>
<organism evidence="1 2">
    <name type="scientific">Dillenia turbinata</name>
    <dbReference type="NCBI Taxonomy" id="194707"/>
    <lineage>
        <taxon>Eukaryota</taxon>
        <taxon>Viridiplantae</taxon>
        <taxon>Streptophyta</taxon>
        <taxon>Embryophyta</taxon>
        <taxon>Tracheophyta</taxon>
        <taxon>Spermatophyta</taxon>
        <taxon>Magnoliopsida</taxon>
        <taxon>eudicotyledons</taxon>
        <taxon>Gunneridae</taxon>
        <taxon>Pentapetalae</taxon>
        <taxon>Dilleniales</taxon>
        <taxon>Dilleniaceae</taxon>
        <taxon>Dillenia</taxon>
    </lineage>
</organism>
<protein>
    <submittedName>
        <fullName evidence="1">Uncharacterized protein</fullName>
    </submittedName>
</protein>
<gene>
    <name evidence="1" type="ORF">RJ641_012896</name>
</gene>
<keyword evidence="2" id="KW-1185">Reference proteome</keyword>
<evidence type="ECO:0000313" key="1">
    <source>
        <dbReference type="EMBL" id="KAK6922389.1"/>
    </source>
</evidence>
<proteinExistence type="predicted"/>
<dbReference type="AlphaFoldDB" id="A0AAN8UX51"/>
<dbReference type="PANTHER" id="PTHR34280">
    <property type="entry name" value="OS01G0920100 PROTEIN"/>
    <property type="match status" value="1"/>
</dbReference>